<dbReference type="InterPro" id="IPR051683">
    <property type="entry name" value="Enoyl-CoA_Hydratase/Isomerase"/>
</dbReference>
<evidence type="ECO:0000256" key="1">
    <source>
        <dbReference type="ARBA" id="ARBA00005254"/>
    </source>
</evidence>
<protein>
    <submittedName>
        <fullName evidence="2">Enoyl-CoA hydratase-related protein</fullName>
    </submittedName>
</protein>
<evidence type="ECO:0000313" key="2">
    <source>
        <dbReference type="EMBL" id="MCW1933862.1"/>
    </source>
</evidence>
<dbReference type="PANTHER" id="PTHR42964">
    <property type="entry name" value="ENOYL-COA HYDRATASE"/>
    <property type="match status" value="1"/>
</dbReference>
<dbReference type="RefSeq" id="WP_264506731.1">
    <property type="nucleotide sequence ID" value="NZ_JAPDFL010000001.1"/>
</dbReference>
<reference evidence="2 3" key="1">
    <citation type="submission" date="2022-10" db="EMBL/GenBank/DDBJ databases">
        <title>Pararhodobacter sp. nov., isolated from marine algae.</title>
        <authorList>
            <person name="Choi B.J."/>
            <person name="Kim J.M."/>
            <person name="Lee J.K."/>
            <person name="Choi D.G."/>
            <person name="Jeon C.O."/>
        </authorList>
    </citation>
    <scope>NUCLEOTIDE SEQUENCE [LARGE SCALE GENOMIC DNA]</scope>
    <source>
        <strain evidence="2 3">ZQ420</strain>
    </source>
</reference>
<accession>A0ABT3H253</accession>
<evidence type="ECO:0000313" key="3">
    <source>
        <dbReference type="Proteomes" id="UP001208938"/>
    </source>
</evidence>
<gene>
    <name evidence="2" type="ORF">OKW52_16765</name>
</gene>
<keyword evidence="3" id="KW-1185">Reference proteome</keyword>
<dbReference type="SUPFAM" id="SSF52096">
    <property type="entry name" value="ClpP/crotonase"/>
    <property type="match status" value="1"/>
</dbReference>
<dbReference type="Gene3D" id="3.90.226.10">
    <property type="entry name" value="2-enoyl-CoA Hydratase, Chain A, domain 1"/>
    <property type="match status" value="1"/>
</dbReference>
<comment type="caution">
    <text evidence="2">The sequence shown here is derived from an EMBL/GenBank/DDBJ whole genome shotgun (WGS) entry which is preliminary data.</text>
</comment>
<dbReference type="Pfam" id="PF00378">
    <property type="entry name" value="ECH_1"/>
    <property type="match status" value="1"/>
</dbReference>
<dbReference type="InterPro" id="IPR029045">
    <property type="entry name" value="ClpP/crotonase-like_dom_sf"/>
</dbReference>
<proteinExistence type="inferred from homology"/>
<name>A0ABT3H253_9RHOB</name>
<dbReference type="Proteomes" id="UP001208938">
    <property type="component" value="Unassembled WGS sequence"/>
</dbReference>
<dbReference type="InterPro" id="IPR001753">
    <property type="entry name" value="Enoyl-CoA_hydra/iso"/>
</dbReference>
<dbReference type="EMBL" id="JAPDFL010000001">
    <property type="protein sequence ID" value="MCW1933862.1"/>
    <property type="molecule type" value="Genomic_DNA"/>
</dbReference>
<organism evidence="2 3">
    <name type="scientific">Pararhodobacter zhoushanensis</name>
    <dbReference type="NCBI Taxonomy" id="2479545"/>
    <lineage>
        <taxon>Bacteria</taxon>
        <taxon>Pseudomonadati</taxon>
        <taxon>Pseudomonadota</taxon>
        <taxon>Alphaproteobacteria</taxon>
        <taxon>Rhodobacterales</taxon>
        <taxon>Paracoccaceae</taxon>
        <taxon>Pararhodobacter</taxon>
    </lineage>
</organism>
<sequence length="109" mass="11339">MSDDRVTIAIEDGIAEVTLNRPDKLNAFDTAMFAAVSAAGDRLMTEPGLRAVILTGAGRGFCAGIDTSMLMEFAQDLDALRAEIVTPPVAAPPTAFSTPARSGLICPCP</sequence>
<comment type="similarity">
    <text evidence="1">Belongs to the enoyl-CoA hydratase/isomerase family.</text>
</comment>
<dbReference type="PANTHER" id="PTHR42964:SF1">
    <property type="entry name" value="POLYKETIDE BIOSYNTHESIS ENOYL-COA HYDRATASE PKSH-RELATED"/>
    <property type="match status" value="1"/>
</dbReference>
<dbReference type="CDD" id="cd06558">
    <property type="entry name" value="crotonase-like"/>
    <property type="match status" value="1"/>
</dbReference>